<dbReference type="SMART" id="SM01008">
    <property type="entry name" value="Ald_Xan_dh_C"/>
    <property type="match status" value="1"/>
</dbReference>
<dbReference type="PANTHER" id="PTHR47495:SF2">
    <property type="entry name" value="ALDEHYDE DEHYDROGENASE"/>
    <property type="match status" value="1"/>
</dbReference>
<protein>
    <submittedName>
        <fullName evidence="3">Acylaldehyde oxidase</fullName>
    </submittedName>
</protein>
<evidence type="ECO:0000313" key="3">
    <source>
        <dbReference type="EMBL" id="KIF79854.1"/>
    </source>
</evidence>
<proteinExistence type="predicted"/>
<dbReference type="Pfam" id="PF20256">
    <property type="entry name" value="MoCoBD_2"/>
    <property type="match status" value="2"/>
</dbReference>
<keyword evidence="1" id="KW-1133">Transmembrane helix</keyword>
<dbReference type="InterPro" id="IPR000674">
    <property type="entry name" value="Ald_Oxase/Xan_DH_a/b"/>
</dbReference>
<dbReference type="PIRSF" id="PIRSF036389">
    <property type="entry name" value="IOR_B"/>
    <property type="match status" value="1"/>
</dbReference>
<dbReference type="AlphaFoldDB" id="A0A0C2BIN5"/>
<dbReference type="Pfam" id="PF02738">
    <property type="entry name" value="MoCoBD_1"/>
    <property type="match status" value="1"/>
</dbReference>
<keyword evidence="4" id="KW-1185">Reference proteome</keyword>
<dbReference type="InterPro" id="IPR012368">
    <property type="entry name" value="OxRdtase_Mopterin-bd_su_IorB"/>
</dbReference>
<evidence type="ECO:0000313" key="4">
    <source>
        <dbReference type="Proteomes" id="UP000031572"/>
    </source>
</evidence>
<gene>
    <name evidence="3" type="ORF">TSA66_01825</name>
</gene>
<dbReference type="Proteomes" id="UP000031572">
    <property type="component" value="Unassembled WGS sequence"/>
</dbReference>
<dbReference type="Gene3D" id="3.90.1170.50">
    <property type="entry name" value="Aldehyde oxidase/xanthine dehydrogenase, a/b hammerhead"/>
    <property type="match status" value="1"/>
</dbReference>
<sequence>MRSAELKKKSRRSFILGGLGVTGALIVGWGILPARQRLNASHPMPVENGEVALNGWIKIGSDGTVTVAMPSSEMGQGVHTALPMLVAEELDVPLAAVKIEQAPIDKIFGNVAVMQDSLPFHPDDNGIYKRTARWLTGKAARELGIMIVGGSSSIKDAWAPMRQAGATARAMLVAAAAAEWNVPAAQCLTDGGAVTHPSGKRAAYSELAAKAMSHAPSEIRVKSPSEFKLIGRSQPRRDAAAKVNGRAGFGLDVRLPGMVYAAVKMSPVIGGAVGKADGNAVRSMPGVLKVVDFSHAIRDKFGAGAGVAVIAKSFWQARQAAAALPVEWRQDEHAHFSSDDMFRELAQKLDSEEGDVYARHGDMEAGKAAAKTVRAEYRAPFLAHAAMEPINCTAQVKDGRVKLWVSTQAPSIAVDMAAKVAGVKADQVDLVVTYLGGGFGRRLETDMVAQAVAIAMEANGAPVQMIWTREDDMTHDVYRPAALARFSATLDAAGNVLTYDNKSAGGALMQQFLKRNLDLDPISIKYEVLRQPLPGMGPDKTTAEGEYDLCYEFPNQRIAHVIVPTPVPLGNWRSVGHSHNAFFKESFIDELAHAAGKDPVRFRRDLLKNRPRHLAVLNAAVDKAGKPAPGRAHGVALHQSFGSIVAEVAEVSVEDNEIRVHKVTCAVDCGIAVNPDGVAQQIESGVIFGLSAALFGEVTIKDGRVEQQNFHNYPLVRMQQAPQVDTVIIQSAEPPEGVGEPGTPPIAPAVANAVFALTGQRLRTLPLRLA</sequence>
<evidence type="ECO:0000259" key="2">
    <source>
        <dbReference type="SMART" id="SM01008"/>
    </source>
</evidence>
<dbReference type="RefSeq" id="WP_040038766.1">
    <property type="nucleotide sequence ID" value="NZ_JWJG01000028.1"/>
</dbReference>
<dbReference type="InterPro" id="IPR037165">
    <property type="entry name" value="AldOxase/xan_DH_Mopterin-bd_sf"/>
</dbReference>
<dbReference type="OrthoDB" id="6073217at2"/>
<dbReference type="Gene3D" id="3.30.365.10">
    <property type="entry name" value="Aldehyde oxidase/xanthine dehydrogenase, molybdopterin binding domain"/>
    <property type="match status" value="4"/>
</dbReference>
<dbReference type="GO" id="GO:0016491">
    <property type="term" value="F:oxidoreductase activity"/>
    <property type="evidence" value="ECO:0007669"/>
    <property type="project" value="InterPro"/>
</dbReference>
<organism evidence="3 4">
    <name type="scientific">Noviherbaspirillum autotrophicum</name>
    <dbReference type="NCBI Taxonomy" id="709839"/>
    <lineage>
        <taxon>Bacteria</taxon>
        <taxon>Pseudomonadati</taxon>
        <taxon>Pseudomonadota</taxon>
        <taxon>Betaproteobacteria</taxon>
        <taxon>Burkholderiales</taxon>
        <taxon>Oxalobacteraceae</taxon>
        <taxon>Noviherbaspirillum</taxon>
    </lineage>
</organism>
<keyword evidence="1" id="KW-0812">Transmembrane</keyword>
<keyword evidence="1" id="KW-0472">Membrane</keyword>
<dbReference type="SUPFAM" id="SSF56003">
    <property type="entry name" value="Molybdenum cofactor-binding domain"/>
    <property type="match status" value="2"/>
</dbReference>
<dbReference type="InterPro" id="IPR052516">
    <property type="entry name" value="N-heterocyclic_Hydroxylase"/>
</dbReference>
<accession>A0A0C2BIN5</accession>
<dbReference type="PANTHER" id="PTHR47495">
    <property type="entry name" value="ALDEHYDE DEHYDROGENASE"/>
    <property type="match status" value="1"/>
</dbReference>
<evidence type="ECO:0000256" key="1">
    <source>
        <dbReference type="SAM" id="Phobius"/>
    </source>
</evidence>
<dbReference type="STRING" id="709839.TSA66_01825"/>
<dbReference type="InterPro" id="IPR046867">
    <property type="entry name" value="AldOxase/xan_DH_MoCoBD2"/>
</dbReference>
<dbReference type="InterPro" id="IPR008274">
    <property type="entry name" value="AldOxase/xan_DH_MoCoBD1"/>
</dbReference>
<feature type="transmembrane region" description="Helical" evidence="1">
    <location>
        <begin position="12"/>
        <end position="32"/>
    </location>
</feature>
<name>A0A0C2BIN5_9BURK</name>
<comment type="caution">
    <text evidence="3">The sequence shown here is derived from an EMBL/GenBank/DDBJ whole genome shotgun (WGS) entry which is preliminary data.</text>
</comment>
<feature type="domain" description="Aldehyde oxidase/xanthine dehydrogenase a/b hammerhead" evidence="2">
    <location>
        <begin position="244"/>
        <end position="332"/>
    </location>
</feature>
<reference evidence="3 4" key="1">
    <citation type="submission" date="2014-12" db="EMBL/GenBank/DDBJ databases">
        <title>Denitrispirillum autotrophicum gen. nov., sp. nov., Denitrifying, Facultatively Autotrophic Bacteria Isolated from Rice Paddy Soil.</title>
        <authorList>
            <person name="Ishii S."/>
            <person name="Ashida N."/>
            <person name="Ohno H."/>
            <person name="Otsuka S."/>
            <person name="Yokota A."/>
            <person name="Senoo K."/>
        </authorList>
    </citation>
    <scope>NUCLEOTIDE SEQUENCE [LARGE SCALE GENOMIC DNA]</scope>
    <source>
        <strain evidence="3 4">TSA66</strain>
    </source>
</reference>
<dbReference type="EMBL" id="JWJG01000028">
    <property type="protein sequence ID" value="KIF79854.1"/>
    <property type="molecule type" value="Genomic_DNA"/>
</dbReference>